<dbReference type="AlphaFoldDB" id="A0A6S6TKR2"/>
<dbReference type="EMBL" id="CACVAX010000045">
    <property type="protein sequence ID" value="CAA6816988.1"/>
    <property type="molecule type" value="Genomic_DNA"/>
</dbReference>
<evidence type="ECO:0000313" key="1">
    <source>
        <dbReference type="EMBL" id="CAA6816988.1"/>
    </source>
</evidence>
<reference evidence="1" key="1">
    <citation type="submission" date="2020-01" db="EMBL/GenBank/DDBJ databases">
        <authorList>
            <person name="Meier V. D."/>
            <person name="Meier V D."/>
        </authorList>
    </citation>
    <scope>NUCLEOTIDE SEQUENCE</scope>
    <source>
        <strain evidence="1">HLG_WM_MAG_04</strain>
    </source>
</reference>
<gene>
    <name evidence="1" type="ORF">HELGO_WM7368</name>
</gene>
<sequence>MKVKEGIHLNRPDMHNIAEELGVTENDVLIKDRILTVYNTSQACQEIIDDNALTLFVAMAVDASPEDFSDLQEVVEKPVKMDFDLNEFEDDD</sequence>
<organism evidence="1">
    <name type="scientific">uncultured Sulfurovum sp</name>
    <dbReference type="NCBI Taxonomy" id="269237"/>
    <lineage>
        <taxon>Bacteria</taxon>
        <taxon>Pseudomonadati</taxon>
        <taxon>Campylobacterota</taxon>
        <taxon>Epsilonproteobacteria</taxon>
        <taxon>Campylobacterales</taxon>
        <taxon>Sulfurovaceae</taxon>
        <taxon>Sulfurovum</taxon>
        <taxon>environmental samples</taxon>
    </lineage>
</organism>
<accession>A0A6S6TKR2</accession>
<protein>
    <submittedName>
        <fullName evidence="1">Uncharacterized protein</fullName>
    </submittedName>
</protein>
<proteinExistence type="predicted"/>
<name>A0A6S6TKR2_9BACT</name>